<dbReference type="SUPFAM" id="SSF57424">
    <property type="entry name" value="LDL receptor-like module"/>
    <property type="match status" value="1"/>
</dbReference>
<dbReference type="Gene3D" id="2.40.128.620">
    <property type="match status" value="1"/>
</dbReference>
<dbReference type="PANTHER" id="PTHR21105">
    <property type="entry name" value="GH16255P"/>
    <property type="match status" value="1"/>
</dbReference>
<evidence type="ECO:0000256" key="1">
    <source>
        <dbReference type="ARBA" id="ARBA00023157"/>
    </source>
</evidence>
<comment type="caution">
    <text evidence="4">The sequence shown here is derived from an EMBL/GenBank/DDBJ whole genome shotgun (WGS) entry which is preliminary data.</text>
</comment>
<evidence type="ECO:0000256" key="2">
    <source>
        <dbReference type="SAM" id="SignalP"/>
    </source>
</evidence>
<dbReference type="EMBL" id="CATQJA010001074">
    <property type="protein sequence ID" value="CAJ0565592.1"/>
    <property type="molecule type" value="Genomic_DNA"/>
</dbReference>
<name>A0AA36CP63_9BILA</name>
<protein>
    <submittedName>
        <fullName evidence="4">Uncharacterized protein</fullName>
    </submittedName>
</protein>
<dbReference type="InterPro" id="IPR002172">
    <property type="entry name" value="LDrepeatLR_classA_rpt"/>
</dbReference>
<accession>A0AA36CP63</accession>
<proteinExistence type="predicted"/>
<dbReference type="AlphaFoldDB" id="A0AA36CP63"/>
<dbReference type="InterPro" id="IPR036055">
    <property type="entry name" value="LDL_receptor-like_sf"/>
</dbReference>
<keyword evidence="5" id="KW-1185">Reference proteome</keyword>
<feature type="chain" id="PRO_5041630127" evidence="2">
    <location>
        <begin position="22"/>
        <end position="174"/>
    </location>
</feature>
<dbReference type="GO" id="GO:0030297">
    <property type="term" value="F:transmembrane receptor protein tyrosine kinase activator activity"/>
    <property type="evidence" value="ECO:0007669"/>
    <property type="project" value="TreeGrafter"/>
</dbReference>
<organism evidence="4 5">
    <name type="scientific">Mesorhabditis spiculigera</name>
    <dbReference type="NCBI Taxonomy" id="96644"/>
    <lineage>
        <taxon>Eukaryota</taxon>
        <taxon>Metazoa</taxon>
        <taxon>Ecdysozoa</taxon>
        <taxon>Nematoda</taxon>
        <taxon>Chromadorea</taxon>
        <taxon>Rhabditida</taxon>
        <taxon>Rhabditina</taxon>
        <taxon>Rhabditomorpha</taxon>
        <taxon>Rhabditoidea</taxon>
        <taxon>Rhabditidae</taxon>
        <taxon>Mesorhabditinae</taxon>
        <taxon>Mesorhabditis</taxon>
    </lineage>
</organism>
<feature type="signal peptide" evidence="2">
    <location>
        <begin position="1"/>
        <end position="21"/>
    </location>
</feature>
<evidence type="ECO:0000313" key="3">
    <source>
        <dbReference type="EMBL" id="CAJ0565592.1"/>
    </source>
</evidence>
<evidence type="ECO:0000313" key="4">
    <source>
        <dbReference type="EMBL" id="CAJ0571568.1"/>
    </source>
</evidence>
<feature type="non-terminal residue" evidence="4">
    <location>
        <position position="174"/>
    </location>
</feature>
<keyword evidence="2" id="KW-0732">Signal</keyword>
<sequence length="174" mass="20022">MRSQLHFTILLLLSCTVLVNGHHDPTHHANHPKAISFGNNVLAQPYEVVDEWELVDPDEESFYYDEEEAEPGCLPTEDGEETYECPRDKPGEPLVCIHQWQFCDRILDCPNGKDEPPLHCLFKAALDEKLMESGQRTQSLFQPHHRLRHHAPADIHVGHHKIFVGRKHEPNSSR</sequence>
<dbReference type="PANTHER" id="PTHR21105:SF1">
    <property type="entry name" value="SECRETED PROTEIN"/>
    <property type="match status" value="1"/>
</dbReference>
<dbReference type="CDD" id="cd00112">
    <property type="entry name" value="LDLa"/>
    <property type="match status" value="1"/>
</dbReference>
<dbReference type="GO" id="GO:0043410">
    <property type="term" value="P:positive regulation of MAPK cascade"/>
    <property type="evidence" value="ECO:0007669"/>
    <property type="project" value="TreeGrafter"/>
</dbReference>
<dbReference type="GO" id="GO:0043195">
    <property type="term" value="C:terminal bouton"/>
    <property type="evidence" value="ECO:0007669"/>
    <property type="project" value="TreeGrafter"/>
</dbReference>
<gene>
    <name evidence="3" type="ORF">MSPICULIGERA_LOCUS4226</name>
    <name evidence="4" type="ORF">MSPICULIGERA_LOCUS9972</name>
</gene>
<dbReference type="PROSITE" id="PS51257">
    <property type="entry name" value="PROKAR_LIPOPROTEIN"/>
    <property type="match status" value="1"/>
</dbReference>
<keyword evidence="1" id="KW-1015">Disulfide bond</keyword>
<reference evidence="4" key="1">
    <citation type="submission" date="2023-06" db="EMBL/GenBank/DDBJ databases">
        <authorList>
            <person name="Delattre M."/>
        </authorList>
    </citation>
    <scope>NUCLEOTIDE SEQUENCE</scope>
    <source>
        <strain evidence="4">AF72</strain>
    </source>
</reference>
<dbReference type="EMBL" id="CATQJA010002571">
    <property type="protein sequence ID" value="CAJ0571568.1"/>
    <property type="molecule type" value="Genomic_DNA"/>
</dbReference>
<evidence type="ECO:0000313" key="5">
    <source>
        <dbReference type="Proteomes" id="UP001177023"/>
    </source>
</evidence>
<dbReference type="Proteomes" id="UP001177023">
    <property type="component" value="Unassembled WGS sequence"/>
</dbReference>